<dbReference type="EMBL" id="JAHRHJ020000001">
    <property type="protein sequence ID" value="KAH9330043.1"/>
    <property type="molecule type" value="Genomic_DNA"/>
</dbReference>
<feature type="non-terminal residue" evidence="1">
    <location>
        <position position="159"/>
    </location>
</feature>
<dbReference type="AlphaFoldDB" id="A0AA38GXD0"/>
<sequence length="159" mass="18294">MTRQVGLRSGSTLGRSSLQGSNTTNWIRLMCGSVFALSRDCVLARLIDEIRLWGAGEDSTQMLPLRLEIVDRCIRLWEKLLGPEIVQLSQREFKQLGGLHLAGMWDDEMKETKISMFLSIVDIVNLMLIRRKEIVKLDFGNAIKMHLEFCYERHQEIGE</sequence>
<accession>A0AA38GXD0</accession>
<dbReference type="Proteomes" id="UP000824469">
    <property type="component" value="Unassembled WGS sequence"/>
</dbReference>
<keyword evidence="2" id="KW-1185">Reference proteome</keyword>
<proteinExistence type="predicted"/>
<comment type="caution">
    <text evidence="1">The sequence shown here is derived from an EMBL/GenBank/DDBJ whole genome shotgun (WGS) entry which is preliminary data.</text>
</comment>
<evidence type="ECO:0000313" key="2">
    <source>
        <dbReference type="Proteomes" id="UP000824469"/>
    </source>
</evidence>
<protein>
    <submittedName>
        <fullName evidence="1">Uncharacterized protein</fullName>
    </submittedName>
</protein>
<organism evidence="1 2">
    <name type="scientific">Taxus chinensis</name>
    <name type="common">Chinese yew</name>
    <name type="synonym">Taxus wallichiana var. chinensis</name>
    <dbReference type="NCBI Taxonomy" id="29808"/>
    <lineage>
        <taxon>Eukaryota</taxon>
        <taxon>Viridiplantae</taxon>
        <taxon>Streptophyta</taxon>
        <taxon>Embryophyta</taxon>
        <taxon>Tracheophyta</taxon>
        <taxon>Spermatophyta</taxon>
        <taxon>Pinopsida</taxon>
        <taxon>Pinidae</taxon>
        <taxon>Conifers II</taxon>
        <taxon>Cupressales</taxon>
        <taxon>Taxaceae</taxon>
        <taxon>Taxus</taxon>
    </lineage>
</organism>
<reference evidence="1 2" key="1">
    <citation type="journal article" date="2021" name="Nat. Plants">
        <title>The Taxus genome provides insights into paclitaxel biosynthesis.</title>
        <authorList>
            <person name="Xiong X."/>
            <person name="Gou J."/>
            <person name="Liao Q."/>
            <person name="Li Y."/>
            <person name="Zhou Q."/>
            <person name="Bi G."/>
            <person name="Li C."/>
            <person name="Du R."/>
            <person name="Wang X."/>
            <person name="Sun T."/>
            <person name="Guo L."/>
            <person name="Liang H."/>
            <person name="Lu P."/>
            <person name="Wu Y."/>
            <person name="Zhang Z."/>
            <person name="Ro D.K."/>
            <person name="Shang Y."/>
            <person name="Huang S."/>
            <person name="Yan J."/>
        </authorList>
    </citation>
    <scope>NUCLEOTIDE SEQUENCE [LARGE SCALE GENOMIC DNA]</scope>
    <source>
        <strain evidence="1">Ta-2019</strain>
    </source>
</reference>
<name>A0AA38GXD0_TAXCH</name>
<gene>
    <name evidence="1" type="ORF">KI387_002151</name>
</gene>
<evidence type="ECO:0000313" key="1">
    <source>
        <dbReference type="EMBL" id="KAH9330043.1"/>
    </source>
</evidence>